<proteinExistence type="predicted"/>
<dbReference type="AlphaFoldDB" id="X1BFF2"/>
<gene>
    <name evidence="1" type="ORF">S01H4_26193</name>
</gene>
<name>X1BFF2_9ZZZZ</name>
<feature type="non-terminal residue" evidence="1">
    <location>
        <position position="1"/>
    </location>
</feature>
<protein>
    <submittedName>
        <fullName evidence="1">Uncharacterized protein</fullName>
    </submittedName>
</protein>
<accession>X1BFF2</accession>
<reference evidence="1" key="1">
    <citation type="journal article" date="2014" name="Front. Microbiol.">
        <title>High frequency of phylogenetically diverse reductive dehalogenase-homologous genes in deep subseafloor sedimentary metagenomes.</title>
        <authorList>
            <person name="Kawai M."/>
            <person name="Futagami T."/>
            <person name="Toyoda A."/>
            <person name="Takaki Y."/>
            <person name="Nishi S."/>
            <person name="Hori S."/>
            <person name="Arai W."/>
            <person name="Tsubouchi T."/>
            <person name="Morono Y."/>
            <person name="Uchiyama I."/>
            <person name="Ito T."/>
            <person name="Fujiyama A."/>
            <person name="Inagaki F."/>
            <person name="Takami H."/>
        </authorList>
    </citation>
    <scope>NUCLEOTIDE SEQUENCE</scope>
    <source>
        <strain evidence="1">Expedition CK06-06</strain>
    </source>
</reference>
<comment type="caution">
    <text evidence="1">The sequence shown here is derived from an EMBL/GenBank/DDBJ whole genome shotgun (WGS) entry which is preliminary data.</text>
</comment>
<evidence type="ECO:0000313" key="1">
    <source>
        <dbReference type="EMBL" id="GAG82843.1"/>
    </source>
</evidence>
<sequence length="29" mass="3117">WVGFWLGDFESFSGEGFGGSGLAFGFWLG</sequence>
<organism evidence="1">
    <name type="scientific">marine sediment metagenome</name>
    <dbReference type="NCBI Taxonomy" id="412755"/>
    <lineage>
        <taxon>unclassified sequences</taxon>
        <taxon>metagenomes</taxon>
        <taxon>ecological metagenomes</taxon>
    </lineage>
</organism>
<dbReference type="EMBL" id="BART01012587">
    <property type="protein sequence ID" value="GAG82843.1"/>
    <property type="molecule type" value="Genomic_DNA"/>
</dbReference>